<feature type="region of interest" description="Disordered" evidence="1">
    <location>
        <begin position="238"/>
        <end position="342"/>
    </location>
</feature>
<feature type="region of interest" description="Disordered" evidence="1">
    <location>
        <begin position="168"/>
        <end position="190"/>
    </location>
</feature>
<reference evidence="2 3" key="1">
    <citation type="submission" date="2015-09" db="EMBL/GenBank/DDBJ databases">
        <title>Host preference determinants of Valsa canker pathogens revealed by comparative genomics.</title>
        <authorList>
            <person name="Yin Z."/>
            <person name="Huang L."/>
        </authorList>
    </citation>
    <scope>NUCLEOTIDE SEQUENCE [LARGE SCALE GENOMIC DNA]</scope>
    <source>
        <strain evidence="2 3">03-1</strain>
    </source>
</reference>
<dbReference type="EMBL" id="LKEA01000036">
    <property type="protein sequence ID" value="ROV95458.1"/>
    <property type="molecule type" value="Genomic_DNA"/>
</dbReference>
<dbReference type="AlphaFoldDB" id="A0A423VWI8"/>
<feature type="compositionally biased region" description="Basic and acidic residues" evidence="1">
    <location>
        <begin position="279"/>
        <end position="290"/>
    </location>
</feature>
<sequence>MFRCFPRSGGNALRPLWLPTLTHAGGSRGIKLAAMLPRAGNNNNQGHHKGGPRFSQEGRQRLAELAAQNIGLNTEVKPVRGLTWGSINVKVATRHTVQRYDMDCFTGFGRAYTEAVCRRYLADNTKPLWWSAKLVAGGSPVVRNKGSSRMNVAFREALRGAGYDLEGWRVGDPEPGGGQQQQQQNKAQPWRRKIVQLYGSVEVAAHQFEMLHNAKFTELQAYFVRVVKGLEEELGRAADGSFAAPNKGQPARGTPDRGKPRGGSEQRGGSDRQGPTNRPMDRLPHTRKQDGLNAEASTGRPQAARATPGGTRRLDLGRPASSDTPSAKGLSGVRGSLPKKQW</sequence>
<proteinExistence type="predicted"/>
<accession>A0A423VWI8</accession>
<evidence type="ECO:0000256" key="1">
    <source>
        <dbReference type="SAM" id="MobiDB-lite"/>
    </source>
</evidence>
<evidence type="ECO:0000313" key="2">
    <source>
        <dbReference type="EMBL" id="ROV95458.1"/>
    </source>
</evidence>
<evidence type="ECO:0000313" key="3">
    <source>
        <dbReference type="Proteomes" id="UP000283895"/>
    </source>
</evidence>
<feature type="compositionally biased region" description="Basic and acidic residues" evidence="1">
    <location>
        <begin position="254"/>
        <end position="270"/>
    </location>
</feature>
<keyword evidence="3" id="KW-1185">Reference proteome</keyword>
<dbReference type="Proteomes" id="UP000283895">
    <property type="component" value="Unassembled WGS sequence"/>
</dbReference>
<name>A0A423VWI8_9PEZI</name>
<gene>
    <name evidence="2" type="ORF">VMCG_08446</name>
</gene>
<protein>
    <submittedName>
        <fullName evidence="2">Uncharacterized protein</fullName>
    </submittedName>
</protein>
<comment type="caution">
    <text evidence="2">The sequence shown here is derived from an EMBL/GenBank/DDBJ whole genome shotgun (WGS) entry which is preliminary data.</text>
</comment>
<dbReference type="OrthoDB" id="5238363at2759"/>
<organism evidence="2 3">
    <name type="scientific">Cytospora schulzeri</name>
    <dbReference type="NCBI Taxonomy" id="448051"/>
    <lineage>
        <taxon>Eukaryota</taxon>
        <taxon>Fungi</taxon>
        <taxon>Dikarya</taxon>
        <taxon>Ascomycota</taxon>
        <taxon>Pezizomycotina</taxon>
        <taxon>Sordariomycetes</taxon>
        <taxon>Sordariomycetidae</taxon>
        <taxon>Diaporthales</taxon>
        <taxon>Cytosporaceae</taxon>
        <taxon>Cytospora</taxon>
    </lineage>
</organism>